<accession>A0A8S5PNT8</accession>
<protein>
    <recommendedName>
        <fullName evidence="2">Transposase DDE domain-containing protein</fullName>
    </recommendedName>
</protein>
<reference evidence="1" key="1">
    <citation type="journal article" date="2021" name="Proc. Natl. Acad. Sci. U.S.A.">
        <title>A Catalog of Tens of Thousands of Viruses from Human Metagenomes Reveals Hidden Associations with Chronic Diseases.</title>
        <authorList>
            <person name="Tisza M.J."/>
            <person name="Buck C.B."/>
        </authorList>
    </citation>
    <scope>NUCLEOTIDE SEQUENCE</scope>
    <source>
        <strain evidence="1">CtUcA20</strain>
    </source>
</reference>
<organism evidence="1">
    <name type="scientific">Siphoviridae sp. ctUcA20</name>
    <dbReference type="NCBI Taxonomy" id="2825528"/>
    <lineage>
        <taxon>Viruses</taxon>
        <taxon>Duplodnaviria</taxon>
        <taxon>Heunggongvirae</taxon>
        <taxon>Uroviricota</taxon>
        <taxon>Caudoviricetes</taxon>
    </lineage>
</organism>
<evidence type="ECO:0008006" key="2">
    <source>
        <dbReference type="Google" id="ProtNLM"/>
    </source>
</evidence>
<sequence length="90" mass="10799">MNKNLEATRAWYEEHNLLEEFYKKYVCVDCRYRDACTGVNGEMRMGCDNFEKRHTTKTAQSAWNEMSFRRYPARGTLTQPQRYRRECGEA</sequence>
<evidence type="ECO:0000313" key="1">
    <source>
        <dbReference type="EMBL" id="DAE08432.1"/>
    </source>
</evidence>
<name>A0A8S5PNT8_9CAUD</name>
<dbReference type="EMBL" id="BK015469">
    <property type="protein sequence ID" value="DAE08432.1"/>
    <property type="molecule type" value="Genomic_DNA"/>
</dbReference>
<proteinExistence type="predicted"/>